<dbReference type="AlphaFoldDB" id="A0A0D3IR93"/>
<feature type="transmembrane region" description="Helical" evidence="1">
    <location>
        <begin position="145"/>
        <end position="165"/>
    </location>
</feature>
<name>A0A0D3IR93_EMIH1</name>
<accession>A0A0D3IR93</accession>
<proteinExistence type="predicted"/>
<organism evidence="2 3">
    <name type="scientific">Emiliania huxleyi (strain CCMP1516)</name>
    <dbReference type="NCBI Taxonomy" id="280463"/>
    <lineage>
        <taxon>Eukaryota</taxon>
        <taxon>Haptista</taxon>
        <taxon>Haptophyta</taxon>
        <taxon>Prymnesiophyceae</taxon>
        <taxon>Isochrysidales</taxon>
        <taxon>Noelaerhabdaceae</taxon>
        <taxon>Emiliania</taxon>
    </lineage>
</organism>
<protein>
    <submittedName>
        <fullName evidence="2">Uncharacterized protein</fullName>
    </submittedName>
</protein>
<keyword evidence="1" id="KW-1133">Transmembrane helix</keyword>
<dbReference type="HOGENOM" id="CLU_809717_0_0_1"/>
<evidence type="ECO:0000313" key="2">
    <source>
        <dbReference type="EnsemblProtists" id="EOD13778"/>
    </source>
</evidence>
<evidence type="ECO:0000256" key="1">
    <source>
        <dbReference type="SAM" id="Phobius"/>
    </source>
</evidence>
<reference evidence="3" key="1">
    <citation type="journal article" date="2013" name="Nature">
        <title>Pan genome of the phytoplankton Emiliania underpins its global distribution.</title>
        <authorList>
            <person name="Read B.A."/>
            <person name="Kegel J."/>
            <person name="Klute M.J."/>
            <person name="Kuo A."/>
            <person name="Lefebvre S.C."/>
            <person name="Maumus F."/>
            <person name="Mayer C."/>
            <person name="Miller J."/>
            <person name="Monier A."/>
            <person name="Salamov A."/>
            <person name="Young J."/>
            <person name="Aguilar M."/>
            <person name="Claverie J.M."/>
            <person name="Frickenhaus S."/>
            <person name="Gonzalez K."/>
            <person name="Herman E.K."/>
            <person name="Lin Y.C."/>
            <person name="Napier J."/>
            <person name="Ogata H."/>
            <person name="Sarno A.F."/>
            <person name="Shmutz J."/>
            <person name="Schroeder D."/>
            <person name="de Vargas C."/>
            <person name="Verret F."/>
            <person name="von Dassow P."/>
            <person name="Valentin K."/>
            <person name="Van de Peer Y."/>
            <person name="Wheeler G."/>
            <person name="Dacks J.B."/>
            <person name="Delwiche C.F."/>
            <person name="Dyhrman S.T."/>
            <person name="Glockner G."/>
            <person name="John U."/>
            <person name="Richards T."/>
            <person name="Worden A.Z."/>
            <person name="Zhang X."/>
            <person name="Grigoriev I.V."/>
            <person name="Allen A.E."/>
            <person name="Bidle K."/>
            <person name="Borodovsky M."/>
            <person name="Bowler C."/>
            <person name="Brownlee C."/>
            <person name="Cock J.M."/>
            <person name="Elias M."/>
            <person name="Gladyshev V.N."/>
            <person name="Groth M."/>
            <person name="Guda C."/>
            <person name="Hadaegh A."/>
            <person name="Iglesias-Rodriguez M.D."/>
            <person name="Jenkins J."/>
            <person name="Jones B.M."/>
            <person name="Lawson T."/>
            <person name="Leese F."/>
            <person name="Lindquist E."/>
            <person name="Lobanov A."/>
            <person name="Lomsadze A."/>
            <person name="Malik S.B."/>
            <person name="Marsh M.E."/>
            <person name="Mackinder L."/>
            <person name="Mock T."/>
            <person name="Mueller-Roeber B."/>
            <person name="Pagarete A."/>
            <person name="Parker M."/>
            <person name="Probert I."/>
            <person name="Quesneville H."/>
            <person name="Raines C."/>
            <person name="Rensing S.A."/>
            <person name="Riano-Pachon D.M."/>
            <person name="Richier S."/>
            <person name="Rokitta S."/>
            <person name="Shiraiwa Y."/>
            <person name="Soanes D.M."/>
            <person name="van der Giezen M."/>
            <person name="Wahlund T.M."/>
            <person name="Williams B."/>
            <person name="Wilson W."/>
            <person name="Wolfe G."/>
            <person name="Wurch L.L."/>
        </authorList>
    </citation>
    <scope>NUCLEOTIDE SEQUENCE</scope>
</reference>
<dbReference type="Proteomes" id="UP000013827">
    <property type="component" value="Unassembled WGS sequence"/>
</dbReference>
<dbReference type="RefSeq" id="XP_005766207.1">
    <property type="nucleotide sequence ID" value="XM_005766150.1"/>
</dbReference>
<dbReference type="GeneID" id="17260049"/>
<keyword evidence="3" id="KW-1185">Reference proteome</keyword>
<sequence length="365" mass="37700">MDLETVVALLRNGFCVVKSLASPEHWSMQPYYGEITALECAIAPLQAAAVVYNLSSALPFLASGAASWLGAHAAPSEAQWEQAIQLAAKREDSASALAVQVACANLAAESATERTTAWMMVSKVAIGAAFVLLTLSSLHQPYDALINWALLLLQFALLHCLAVMADGVRASRQRAGDASRLADSLESKGGDPLDAPAAVPLLLAATHAALGRGAAELPASPWRGAVAAADPFGVAAAGAHLKALTAVEAELRAALAVLPSKRRPVAAELRRAARAQYAQAAVDAAVLALNAVAFLGYGVFPVTFFCADPSLKQWVPAWPGADAAQYWGNLAGDAAWTVEPALLMAAPLLLPASGAARAAAKEKDA</sequence>
<feature type="transmembrane region" description="Helical" evidence="1">
    <location>
        <begin position="120"/>
        <end position="139"/>
    </location>
</feature>
<dbReference type="EnsemblProtists" id="EOD13778">
    <property type="protein sequence ID" value="EOD13778"/>
    <property type="gene ID" value="EMIHUDRAFT_356827"/>
</dbReference>
<dbReference type="PaxDb" id="2903-EOD13778"/>
<evidence type="ECO:0000313" key="3">
    <source>
        <dbReference type="Proteomes" id="UP000013827"/>
    </source>
</evidence>
<dbReference type="eggNOG" id="ENOG502SE3V">
    <property type="taxonomic scope" value="Eukaryota"/>
</dbReference>
<feature type="transmembrane region" description="Helical" evidence="1">
    <location>
        <begin position="280"/>
        <end position="300"/>
    </location>
</feature>
<keyword evidence="1" id="KW-0472">Membrane</keyword>
<keyword evidence="1" id="KW-0812">Transmembrane</keyword>
<reference evidence="2" key="2">
    <citation type="submission" date="2024-10" db="UniProtKB">
        <authorList>
            <consortium name="EnsemblProtists"/>
        </authorList>
    </citation>
    <scope>IDENTIFICATION</scope>
</reference>
<dbReference type="KEGG" id="ehx:EMIHUDRAFT_356827"/>